<dbReference type="SMART" id="SM00217">
    <property type="entry name" value="WAP"/>
    <property type="match status" value="1"/>
</dbReference>
<dbReference type="InterPro" id="IPR008197">
    <property type="entry name" value="WAP_dom"/>
</dbReference>
<reference evidence="3" key="1">
    <citation type="submission" date="2022-08" db="UniProtKB">
        <authorList>
            <consortium name="EnsemblMetazoa"/>
        </authorList>
    </citation>
    <scope>IDENTIFICATION</scope>
    <source>
        <strain evidence="3">05x7-T-G4-1.051#20</strain>
    </source>
</reference>
<name>A0A8W8J3D6_MAGGI</name>
<dbReference type="GO" id="GO:0030414">
    <property type="term" value="F:peptidase inhibitor activity"/>
    <property type="evidence" value="ECO:0007669"/>
    <property type="project" value="InterPro"/>
</dbReference>
<feature type="domain" description="WAP" evidence="2">
    <location>
        <begin position="22"/>
        <end position="69"/>
    </location>
</feature>
<dbReference type="Gene3D" id="4.10.75.10">
    <property type="entry name" value="Elafin-like"/>
    <property type="match status" value="1"/>
</dbReference>
<evidence type="ECO:0000259" key="2">
    <source>
        <dbReference type="PROSITE" id="PS51390"/>
    </source>
</evidence>
<keyword evidence="1" id="KW-0732">Signal</keyword>
<organism evidence="3 4">
    <name type="scientific">Magallana gigas</name>
    <name type="common">Pacific oyster</name>
    <name type="synonym">Crassostrea gigas</name>
    <dbReference type="NCBI Taxonomy" id="29159"/>
    <lineage>
        <taxon>Eukaryota</taxon>
        <taxon>Metazoa</taxon>
        <taxon>Spiralia</taxon>
        <taxon>Lophotrochozoa</taxon>
        <taxon>Mollusca</taxon>
        <taxon>Bivalvia</taxon>
        <taxon>Autobranchia</taxon>
        <taxon>Pteriomorphia</taxon>
        <taxon>Ostreida</taxon>
        <taxon>Ostreoidea</taxon>
        <taxon>Ostreidae</taxon>
        <taxon>Magallana</taxon>
    </lineage>
</organism>
<sequence length="81" mass="9131">MTKLFCIVLLELFCLQALAFNTLEKPGLCPPETPGVETICLLGCLTDVDCPGFQKCCRDGCYMGCQNPVFGYQHPSRYRRY</sequence>
<dbReference type="PRINTS" id="PR00003">
    <property type="entry name" value="4DISULPHCORE"/>
</dbReference>
<dbReference type="EnsemblMetazoa" id="G16875.1">
    <property type="protein sequence ID" value="G16875.1:cds"/>
    <property type="gene ID" value="G16875"/>
</dbReference>
<feature type="signal peptide" evidence="1">
    <location>
        <begin position="1"/>
        <end position="19"/>
    </location>
</feature>
<dbReference type="PROSITE" id="PS51390">
    <property type="entry name" value="WAP"/>
    <property type="match status" value="1"/>
</dbReference>
<evidence type="ECO:0000313" key="3">
    <source>
        <dbReference type="EnsemblMetazoa" id="G16875.1:cds"/>
    </source>
</evidence>
<dbReference type="InterPro" id="IPR036645">
    <property type="entry name" value="Elafin-like_sf"/>
</dbReference>
<protein>
    <recommendedName>
        <fullName evidence="2">WAP domain-containing protein</fullName>
    </recommendedName>
</protein>
<dbReference type="SUPFAM" id="SSF57256">
    <property type="entry name" value="Elafin-like"/>
    <property type="match status" value="1"/>
</dbReference>
<proteinExistence type="predicted"/>
<feature type="chain" id="PRO_5036449289" description="WAP domain-containing protein" evidence="1">
    <location>
        <begin position="20"/>
        <end position="81"/>
    </location>
</feature>
<dbReference type="Pfam" id="PF00095">
    <property type="entry name" value="WAP"/>
    <property type="match status" value="1"/>
</dbReference>
<keyword evidence="4" id="KW-1185">Reference proteome</keyword>
<dbReference type="GO" id="GO:0005576">
    <property type="term" value="C:extracellular region"/>
    <property type="evidence" value="ECO:0007669"/>
    <property type="project" value="InterPro"/>
</dbReference>
<accession>A0A8W8J3D6</accession>
<evidence type="ECO:0000256" key="1">
    <source>
        <dbReference type="SAM" id="SignalP"/>
    </source>
</evidence>
<dbReference type="Proteomes" id="UP000005408">
    <property type="component" value="Unassembled WGS sequence"/>
</dbReference>
<evidence type="ECO:0000313" key="4">
    <source>
        <dbReference type="Proteomes" id="UP000005408"/>
    </source>
</evidence>
<dbReference type="AlphaFoldDB" id="A0A8W8J3D6"/>